<accession>A0A318UN36</accession>
<proteinExistence type="predicted"/>
<reference evidence="1 2" key="1">
    <citation type="submission" date="2018-06" db="EMBL/GenBank/DDBJ databases">
        <title>Genomic Encyclopedia of Archaeal and Bacterial Type Strains, Phase II (KMG-II): from individual species to whole genera.</title>
        <authorList>
            <person name="Goeker M."/>
        </authorList>
    </citation>
    <scope>NUCLEOTIDE SEQUENCE [LARGE SCALE GENOMIC DNA]</scope>
    <source>
        <strain evidence="1 2">DSM 27372</strain>
    </source>
</reference>
<gene>
    <name evidence="1" type="ORF">B0O44_101651</name>
</gene>
<dbReference type="EMBL" id="QKLU01000001">
    <property type="protein sequence ID" value="PYF77171.1"/>
    <property type="molecule type" value="Genomic_DNA"/>
</dbReference>
<dbReference type="Proteomes" id="UP000248198">
    <property type="component" value="Unassembled WGS sequence"/>
</dbReference>
<organism evidence="1 2">
    <name type="scientific">Pedobacter nutrimenti</name>
    <dbReference type="NCBI Taxonomy" id="1241337"/>
    <lineage>
        <taxon>Bacteria</taxon>
        <taxon>Pseudomonadati</taxon>
        <taxon>Bacteroidota</taxon>
        <taxon>Sphingobacteriia</taxon>
        <taxon>Sphingobacteriales</taxon>
        <taxon>Sphingobacteriaceae</taxon>
        <taxon>Pedobacter</taxon>
    </lineage>
</organism>
<protein>
    <submittedName>
        <fullName evidence="1">Uncharacterized protein</fullName>
    </submittedName>
</protein>
<evidence type="ECO:0000313" key="2">
    <source>
        <dbReference type="Proteomes" id="UP000248198"/>
    </source>
</evidence>
<name>A0A318UN36_9SPHI</name>
<dbReference type="RefSeq" id="WP_110827241.1">
    <property type="nucleotide sequence ID" value="NZ_QKLU01000001.1"/>
</dbReference>
<sequence>MLESDKNTTGTLKTYVKRTSLPIGGGATRGNRDTVFLGAGNCLVPFYKEIGISAALMDQQLPFPVLPGTLGGCF</sequence>
<keyword evidence="2" id="KW-1185">Reference proteome</keyword>
<dbReference type="AlphaFoldDB" id="A0A318UN36"/>
<comment type="caution">
    <text evidence="1">The sequence shown here is derived from an EMBL/GenBank/DDBJ whole genome shotgun (WGS) entry which is preliminary data.</text>
</comment>
<evidence type="ECO:0000313" key="1">
    <source>
        <dbReference type="EMBL" id="PYF77171.1"/>
    </source>
</evidence>